<dbReference type="InterPro" id="IPR004474">
    <property type="entry name" value="LytR_CpsA_psr"/>
</dbReference>
<evidence type="ECO:0000259" key="4">
    <source>
        <dbReference type="Pfam" id="PF03816"/>
    </source>
</evidence>
<dbReference type="Gene3D" id="3.40.630.190">
    <property type="entry name" value="LCP protein"/>
    <property type="match status" value="1"/>
</dbReference>
<comment type="similarity">
    <text evidence="1">Belongs to the LytR/CpsA/Psr (LCP) family.</text>
</comment>
<keyword evidence="3" id="KW-0472">Membrane</keyword>
<dbReference type="RefSeq" id="WP_380973660.1">
    <property type="nucleotide sequence ID" value="NZ_JBHTEF010000001.1"/>
</dbReference>
<feature type="domain" description="Cell envelope-related transcriptional attenuator" evidence="4">
    <location>
        <begin position="117"/>
        <end position="280"/>
    </location>
</feature>
<reference evidence="6" key="1">
    <citation type="journal article" date="2019" name="Int. J. Syst. Evol. Microbiol.">
        <title>The Global Catalogue of Microorganisms (GCM) 10K type strain sequencing project: providing services to taxonomists for standard genome sequencing and annotation.</title>
        <authorList>
            <consortium name="The Broad Institute Genomics Platform"/>
            <consortium name="The Broad Institute Genome Sequencing Center for Infectious Disease"/>
            <person name="Wu L."/>
            <person name="Ma J."/>
        </authorList>
    </citation>
    <scope>NUCLEOTIDE SEQUENCE [LARGE SCALE GENOMIC DNA]</scope>
    <source>
        <strain evidence="6">CCUG 56698</strain>
    </source>
</reference>
<feature type="compositionally biased region" description="Low complexity" evidence="2">
    <location>
        <begin position="394"/>
        <end position="426"/>
    </location>
</feature>
<evidence type="ECO:0000256" key="1">
    <source>
        <dbReference type="ARBA" id="ARBA00006068"/>
    </source>
</evidence>
<gene>
    <name evidence="5" type="ORF">ACFQWG_07085</name>
</gene>
<evidence type="ECO:0000256" key="3">
    <source>
        <dbReference type="SAM" id="Phobius"/>
    </source>
</evidence>
<comment type="caution">
    <text evidence="5">The sequence shown here is derived from an EMBL/GenBank/DDBJ whole genome shotgun (WGS) entry which is preliminary data.</text>
</comment>
<keyword evidence="3" id="KW-1133">Transmembrane helix</keyword>
<dbReference type="NCBIfam" id="TIGR00350">
    <property type="entry name" value="lytR_cpsA_psr"/>
    <property type="match status" value="1"/>
</dbReference>
<dbReference type="Proteomes" id="UP001596527">
    <property type="component" value="Unassembled WGS sequence"/>
</dbReference>
<evidence type="ECO:0000313" key="5">
    <source>
        <dbReference type="EMBL" id="MFC7580960.1"/>
    </source>
</evidence>
<evidence type="ECO:0000313" key="6">
    <source>
        <dbReference type="Proteomes" id="UP001596527"/>
    </source>
</evidence>
<protein>
    <submittedName>
        <fullName evidence="5">LCP family protein</fullName>
    </submittedName>
</protein>
<dbReference type="InterPro" id="IPR050922">
    <property type="entry name" value="LytR/CpsA/Psr_CW_biosynth"/>
</dbReference>
<dbReference type="EMBL" id="JBHTEF010000001">
    <property type="protein sequence ID" value="MFC7580960.1"/>
    <property type="molecule type" value="Genomic_DNA"/>
</dbReference>
<evidence type="ECO:0000256" key="2">
    <source>
        <dbReference type="SAM" id="MobiDB-lite"/>
    </source>
</evidence>
<proteinExistence type="inferred from homology"/>
<feature type="transmembrane region" description="Helical" evidence="3">
    <location>
        <begin position="29"/>
        <end position="48"/>
    </location>
</feature>
<feature type="region of interest" description="Disordered" evidence="2">
    <location>
        <begin position="384"/>
        <end position="440"/>
    </location>
</feature>
<sequence length="440" mass="45636">MSKHSVSPGLTPILHAATNPAAFGVLRGVMASLLSVVLMIGSTGWFVYRGFASDVHSNALDISGLGAQSGQQDEEEEAPPADSFAGRAINILVVGIDSRQGQTVDGIGTTDDVEGLRGDTTMLVHVSADRSRVQVVSIPRDLIVDIPSCTRTDGSVSGATTGMFNSAITIGANWGYDVASGIACTKATVEQMSGLNVDGFAVVDFSGFSDMINALGGVWYNLDEAVSDTDAGLQLDAGCQKLDGTQALAYARARYNLGDGSDISRIGRQQQLVGAIFREVLSKNFMTDLPSLLSFIQAALNSLQTSTNLSDINTDAGLLLSLTDIERANIEFVTLPWGSASWDIDRVVASEPLASELWEAVASDSQLPVDIEYTDGAGNVKTVTAPIASQSGQEEAGTATDEGGGTPAPADPSSGAADGTTSSTTDEATIQDQCPPTGTD</sequence>
<keyword evidence="3" id="KW-0812">Transmembrane</keyword>
<name>A0ABW2SLF6_9ACTO</name>
<organism evidence="5 6">
    <name type="scientific">Schaalia naturae</name>
    <dbReference type="NCBI Taxonomy" id="635203"/>
    <lineage>
        <taxon>Bacteria</taxon>
        <taxon>Bacillati</taxon>
        <taxon>Actinomycetota</taxon>
        <taxon>Actinomycetes</taxon>
        <taxon>Actinomycetales</taxon>
        <taxon>Actinomycetaceae</taxon>
        <taxon>Schaalia</taxon>
    </lineage>
</organism>
<dbReference type="PANTHER" id="PTHR33392">
    <property type="entry name" value="POLYISOPRENYL-TEICHOIC ACID--PEPTIDOGLYCAN TEICHOIC ACID TRANSFERASE TAGU"/>
    <property type="match status" value="1"/>
</dbReference>
<feature type="compositionally biased region" description="Polar residues" evidence="2">
    <location>
        <begin position="427"/>
        <end position="440"/>
    </location>
</feature>
<keyword evidence="6" id="KW-1185">Reference proteome</keyword>
<accession>A0ABW2SLF6</accession>
<dbReference type="PANTHER" id="PTHR33392:SF6">
    <property type="entry name" value="POLYISOPRENYL-TEICHOIC ACID--PEPTIDOGLYCAN TEICHOIC ACID TRANSFERASE TAGU"/>
    <property type="match status" value="1"/>
</dbReference>
<dbReference type="Pfam" id="PF03816">
    <property type="entry name" value="LytR_cpsA_psr"/>
    <property type="match status" value="1"/>
</dbReference>